<evidence type="ECO:0000313" key="1">
    <source>
        <dbReference type="EMBL" id="KAI92913.1"/>
    </source>
</evidence>
<dbReference type="EMBL" id="AGBZ02000001">
    <property type="protein sequence ID" value="KAI92913.1"/>
    <property type="molecule type" value="Genomic_DNA"/>
</dbReference>
<dbReference type="RefSeq" id="WP_004028052.1">
    <property type="nucleotide sequence ID" value="NZ_AGBZ02000001.1"/>
</dbReference>
<name>A0AAI9T3U8_SPIME</name>
<protein>
    <submittedName>
        <fullName evidence="1">Uncharacterized protein</fullName>
    </submittedName>
</protein>
<organism evidence="1 2">
    <name type="scientific">Spiroplasma melliferum KC3</name>
    <dbReference type="NCBI Taxonomy" id="570509"/>
    <lineage>
        <taxon>Bacteria</taxon>
        <taxon>Bacillati</taxon>
        <taxon>Mycoplasmatota</taxon>
        <taxon>Mollicutes</taxon>
        <taxon>Entomoplasmatales</taxon>
        <taxon>Spiroplasmataceae</taxon>
        <taxon>Spiroplasma</taxon>
    </lineage>
</organism>
<proteinExistence type="predicted"/>
<comment type="caution">
    <text evidence="1">The sequence shown here is derived from an EMBL/GenBank/DDBJ whole genome shotgun (WGS) entry which is preliminary data.</text>
</comment>
<gene>
    <name evidence="1" type="ORF">SPM_002645</name>
</gene>
<reference evidence="1 2" key="1">
    <citation type="journal article" date="2012" name="J. Proteome Res.">
        <title>Application of Spiroplasma melliferum proteogenomic profiling for the discovery of virulence factors and pathogenicity mechanisms in host-associated spiroplasmas.</title>
        <authorList>
            <person name="Alexeev D."/>
            <person name="Kostrjukova E."/>
            <person name="Aliper A."/>
            <person name="Popenko A."/>
            <person name="Bazaleev N."/>
            <person name="Tyakht A."/>
            <person name="Selezneva O."/>
            <person name="Akopian T."/>
            <person name="Prichodko E."/>
            <person name="Kondratov I."/>
            <person name="Chukin M."/>
            <person name="Demina I."/>
            <person name="Galyamina M."/>
            <person name="Kamashev D."/>
            <person name="Vanyushkina A."/>
            <person name="Ladygina V."/>
            <person name="Levitskii S."/>
            <person name="Lazarev V."/>
            <person name="Govorun V."/>
        </authorList>
    </citation>
    <scope>NUCLEOTIDE SEQUENCE [LARGE SCALE GENOMIC DNA]</scope>
    <source>
        <strain evidence="1 2">KC3</strain>
    </source>
</reference>
<dbReference type="Proteomes" id="UP000004057">
    <property type="component" value="Unassembled WGS sequence"/>
</dbReference>
<sequence>MLTKNGLNAEAYFVINNKPKNVKKIKGHFVENLPINSKIIILEDLLIKENDNVIVNGNVFKISQKIINKHPIKKTFESCEYRLTLVDQLKNLPKFQTLISNQ</sequence>
<dbReference type="AlphaFoldDB" id="A0AAI9T3U8"/>
<accession>A0AAI9T3U8</accession>
<evidence type="ECO:0000313" key="2">
    <source>
        <dbReference type="Proteomes" id="UP000004057"/>
    </source>
</evidence>